<name>A0A1T1AN93_RHOFE</name>
<feature type="transmembrane region" description="Helical" evidence="1">
    <location>
        <begin position="123"/>
        <end position="145"/>
    </location>
</feature>
<proteinExistence type="predicted"/>
<feature type="transmembrane region" description="Helical" evidence="1">
    <location>
        <begin position="157"/>
        <end position="177"/>
    </location>
</feature>
<evidence type="ECO:0000256" key="1">
    <source>
        <dbReference type="SAM" id="Phobius"/>
    </source>
</evidence>
<reference evidence="2 3" key="1">
    <citation type="submission" date="2017-01" db="EMBL/GenBank/DDBJ databases">
        <title>Genome sequencing of Rhodoferax fermentans JCM 7819.</title>
        <authorList>
            <person name="Kim Y.J."/>
            <person name="Farh M.E.-A."/>
            <person name="Yang D.-C."/>
        </authorList>
    </citation>
    <scope>NUCLEOTIDE SEQUENCE [LARGE SCALE GENOMIC DNA]</scope>
    <source>
        <strain evidence="2 3">JCM 7819</strain>
    </source>
</reference>
<dbReference type="Proteomes" id="UP000190750">
    <property type="component" value="Unassembled WGS sequence"/>
</dbReference>
<evidence type="ECO:0000313" key="3">
    <source>
        <dbReference type="Proteomes" id="UP000190750"/>
    </source>
</evidence>
<keyword evidence="1" id="KW-0812">Transmembrane</keyword>
<feature type="transmembrane region" description="Helical" evidence="1">
    <location>
        <begin position="225"/>
        <end position="241"/>
    </location>
</feature>
<keyword evidence="1" id="KW-0472">Membrane</keyword>
<organism evidence="2 3">
    <name type="scientific">Rhodoferax fermentans</name>
    <dbReference type="NCBI Taxonomy" id="28066"/>
    <lineage>
        <taxon>Bacteria</taxon>
        <taxon>Pseudomonadati</taxon>
        <taxon>Pseudomonadota</taxon>
        <taxon>Betaproteobacteria</taxon>
        <taxon>Burkholderiales</taxon>
        <taxon>Comamonadaceae</taxon>
        <taxon>Rhodoferax</taxon>
    </lineage>
</organism>
<evidence type="ECO:0000313" key="2">
    <source>
        <dbReference type="EMBL" id="OOV05433.1"/>
    </source>
</evidence>
<sequence length="402" mass="43213">MIKTVSLPIFSNGQPTTPPPTGWPLLRLGFRPFYLGGALVAALMVPLWLLLFLGKLTFTPAVSPLLWHAHEMLFGFATAVVVGFLMTAGKNWTGLDTPRGPLLGALVLLWLAARLASLFGSALVYAVLDVALLPLVALIFASLLWRAKNVRNMPLALVLLLLATANGLFHLAALGVLDINPMTTLYAALALITVIETVIAGRVVPMFTKNVTPGLTLMTSDWRERVTLALTVLGLAMWVLLPANAVSAVVLALAGVAQALRLWSWRPGVTMNRPILWILHLSYAWIALALVLLALAQMGWLPASAGVHALGLGATGGLIIGMVTRTARGHTGRPIIASKPEVAMYVLVMLATMCRVLASSLLIQHYSLLLMLATTAWSLAFALYLWVFTPWLMATRLDGKDG</sequence>
<protein>
    <submittedName>
        <fullName evidence="2">Short-chain dehydrogenase</fullName>
    </submittedName>
</protein>
<feature type="transmembrane region" description="Helical" evidence="1">
    <location>
        <begin position="33"/>
        <end position="53"/>
    </location>
</feature>
<dbReference type="Pfam" id="PF05940">
    <property type="entry name" value="NnrS"/>
    <property type="match status" value="1"/>
</dbReference>
<feature type="transmembrane region" description="Helical" evidence="1">
    <location>
        <begin position="183"/>
        <end position="204"/>
    </location>
</feature>
<comment type="caution">
    <text evidence="2">The sequence shown here is derived from an EMBL/GenBank/DDBJ whole genome shotgun (WGS) entry which is preliminary data.</text>
</comment>
<gene>
    <name evidence="2" type="ORF">RF819_00775</name>
</gene>
<keyword evidence="1" id="KW-1133">Transmembrane helix</keyword>
<dbReference type="AlphaFoldDB" id="A0A1T1AN93"/>
<dbReference type="EMBL" id="MTJN01000002">
    <property type="protein sequence ID" value="OOV05433.1"/>
    <property type="molecule type" value="Genomic_DNA"/>
</dbReference>
<feature type="transmembrane region" description="Helical" evidence="1">
    <location>
        <begin position="301"/>
        <end position="321"/>
    </location>
</feature>
<dbReference type="RefSeq" id="WP_078363210.1">
    <property type="nucleotide sequence ID" value="NZ_MTJN01000002.1"/>
</dbReference>
<dbReference type="OrthoDB" id="9770040at2"/>
<accession>A0A1T1AN93</accession>
<dbReference type="InterPro" id="IPR010266">
    <property type="entry name" value="NnrS"/>
</dbReference>
<feature type="transmembrane region" description="Helical" evidence="1">
    <location>
        <begin position="342"/>
        <end position="363"/>
    </location>
</feature>
<feature type="transmembrane region" description="Helical" evidence="1">
    <location>
        <begin position="65"/>
        <end position="88"/>
    </location>
</feature>
<feature type="transmembrane region" description="Helical" evidence="1">
    <location>
        <begin position="275"/>
        <end position="295"/>
    </location>
</feature>
<feature type="transmembrane region" description="Helical" evidence="1">
    <location>
        <begin position="369"/>
        <end position="387"/>
    </location>
</feature>
<feature type="transmembrane region" description="Helical" evidence="1">
    <location>
        <begin position="100"/>
        <end position="117"/>
    </location>
</feature>
<dbReference type="STRING" id="28066.RF819_00775"/>
<keyword evidence="3" id="KW-1185">Reference proteome</keyword>